<dbReference type="eggNOG" id="KOG1134">
    <property type="taxonomic scope" value="Eukaryota"/>
</dbReference>
<comment type="subcellular location">
    <subcellularLocation>
        <location evidence="1">Membrane</location>
        <topology evidence="1">Multi-pass membrane protein</topology>
    </subcellularLocation>
</comment>
<feature type="domain" description="CSC1/OSCA1-like 7TM region" evidence="8">
    <location>
        <begin position="413"/>
        <end position="686"/>
    </location>
</feature>
<dbReference type="GeneID" id="28941457"/>
<feature type="transmembrane region" description="Helical" evidence="7">
    <location>
        <begin position="700"/>
        <end position="718"/>
    </location>
</feature>
<feature type="transmembrane region" description="Helical" evidence="7">
    <location>
        <begin position="554"/>
        <end position="583"/>
    </location>
</feature>
<evidence type="ECO:0000256" key="7">
    <source>
        <dbReference type="SAM" id="Phobius"/>
    </source>
</evidence>
<evidence type="ECO:0000259" key="9">
    <source>
        <dbReference type="Pfam" id="PF12621"/>
    </source>
</evidence>
<dbReference type="Pfam" id="PF14703">
    <property type="entry name" value="PHM7_cyt"/>
    <property type="match status" value="1"/>
</dbReference>
<evidence type="ECO:0000256" key="3">
    <source>
        <dbReference type="ARBA" id="ARBA00022448"/>
    </source>
</evidence>
<evidence type="ECO:0000259" key="8">
    <source>
        <dbReference type="Pfam" id="PF02714"/>
    </source>
</evidence>
<protein>
    <recommendedName>
        <fullName evidence="14">DUF221-domain-containing protein</fullName>
    </recommendedName>
</protein>
<feature type="transmembrane region" description="Helical" evidence="7">
    <location>
        <begin position="15"/>
        <end position="39"/>
    </location>
</feature>
<evidence type="ECO:0000256" key="4">
    <source>
        <dbReference type="ARBA" id="ARBA00022692"/>
    </source>
</evidence>
<reference evidence="13" key="1">
    <citation type="journal article" date="2016" name="Nat. Commun.">
        <title>Genome analysis of three Pneumocystis species reveals adaptation mechanisms to life exclusively in mammalian hosts.</title>
        <authorList>
            <person name="Ma L."/>
            <person name="Chen Z."/>
            <person name="Huang D.W."/>
            <person name="Kutty G."/>
            <person name="Ishihara M."/>
            <person name="Wang H."/>
            <person name="Abouelleil A."/>
            <person name="Bishop L."/>
            <person name="Davey E."/>
            <person name="Deng R."/>
            <person name="Deng X."/>
            <person name="Fan L."/>
            <person name="Fantoni G."/>
            <person name="Fitzgerald M."/>
            <person name="Gogineni E."/>
            <person name="Goldberg J.M."/>
            <person name="Handley G."/>
            <person name="Hu X."/>
            <person name="Huber C."/>
            <person name="Jiao X."/>
            <person name="Jones K."/>
            <person name="Levin J.Z."/>
            <person name="Liu Y."/>
            <person name="Macdonald P."/>
            <person name="Melnikov A."/>
            <person name="Raley C."/>
            <person name="Sassi M."/>
            <person name="Sherman B.T."/>
            <person name="Song X."/>
            <person name="Sykes S."/>
            <person name="Tran B."/>
            <person name="Walsh L."/>
            <person name="Xia Y."/>
            <person name="Yang J."/>
            <person name="Young S."/>
            <person name="Zeng Q."/>
            <person name="Zheng X."/>
            <person name="Stephens R."/>
            <person name="Nusbaum C."/>
            <person name="Birren B.W."/>
            <person name="Azadi P."/>
            <person name="Lempicki R.A."/>
            <person name="Cuomo C.A."/>
            <person name="Kovacs J.A."/>
        </authorList>
    </citation>
    <scope>NUCLEOTIDE SEQUENCE [LARGE SCALE GENOMIC DNA]</scope>
    <source>
        <strain evidence="13">RU7</strain>
    </source>
</reference>
<dbReference type="Pfam" id="PF12621">
    <property type="entry name" value="PHM7_ext"/>
    <property type="match status" value="1"/>
</dbReference>
<dbReference type="InterPro" id="IPR027815">
    <property type="entry name" value="CSC1/OSCA1-like_cyt"/>
</dbReference>
<keyword evidence="13" id="KW-1185">Reference proteome</keyword>
<feature type="transmembrane region" description="Helical" evidence="7">
    <location>
        <begin position="462"/>
        <end position="487"/>
    </location>
</feature>
<dbReference type="STRING" id="1408657.A0A0W4ZHY6"/>
<comment type="caution">
    <text evidence="12">The sequence shown here is derived from an EMBL/GenBank/DDBJ whole genome shotgun (WGS) entry which is preliminary data.</text>
</comment>
<dbReference type="RefSeq" id="XP_018228743.1">
    <property type="nucleotide sequence ID" value="XM_018375202.1"/>
</dbReference>
<evidence type="ECO:0000313" key="13">
    <source>
        <dbReference type="Proteomes" id="UP000053447"/>
    </source>
</evidence>
<gene>
    <name evidence="12" type="ORF">T551_02939</name>
</gene>
<evidence type="ECO:0000313" key="12">
    <source>
        <dbReference type="EMBL" id="KTW27972.1"/>
    </source>
</evidence>
<dbReference type="InterPro" id="IPR045122">
    <property type="entry name" value="Csc1-like"/>
</dbReference>
<dbReference type="VEuPathDB" id="FungiDB:T551_02939"/>
<dbReference type="GO" id="GO:0005886">
    <property type="term" value="C:plasma membrane"/>
    <property type="evidence" value="ECO:0007669"/>
    <property type="project" value="TreeGrafter"/>
</dbReference>
<proteinExistence type="inferred from homology"/>
<feature type="transmembrane region" description="Helical" evidence="7">
    <location>
        <begin position="153"/>
        <end position="172"/>
    </location>
</feature>
<feature type="transmembrane region" description="Helical" evidence="7">
    <location>
        <begin position="667"/>
        <end position="688"/>
    </location>
</feature>
<comment type="similarity">
    <text evidence="2">Belongs to the CSC1 (TC 1.A.17) family.</text>
</comment>
<keyword evidence="4 7" id="KW-0812">Transmembrane</keyword>
<evidence type="ECO:0000256" key="1">
    <source>
        <dbReference type="ARBA" id="ARBA00004141"/>
    </source>
</evidence>
<dbReference type="PANTHER" id="PTHR13018">
    <property type="entry name" value="PROBABLE MEMBRANE PROTEIN DUF221-RELATED"/>
    <property type="match status" value="1"/>
</dbReference>
<dbReference type="Pfam" id="PF02714">
    <property type="entry name" value="RSN1_7TM"/>
    <property type="match status" value="1"/>
</dbReference>
<dbReference type="InterPro" id="IPR032880">
    <property type="entry name" value="CSC1/OSCA1-like_N"/>
</dbReference>
<dbReference type="InterPro" id="IPR003864">
    <property type="entry name" value="CSC1/OSCA1-like_7TM"/>
</dbReference>
<keyword evidence="6 7" id="KW-0472">Membrane</keyword>
<feature type="domain" description="10TM putative phosphate transporter extracellular tail" evidence="9">
    <location>
        <begin position="793"/>
        <end position="861"/>
    </location>
</feature>
<dbReference type="EMBL" id="LFWA01000013">
    <property type="protein sequence ID" value="KTW27972.1"/>
    <property type="molecule type" value="Genomic_DNA"/>
</dbReference>
<dbReference type="OrthoDB" id="1076608at2759"/>
<evidence type="ECO:0000259" key="11">
    <source>
        <dbReference type="Pfam" id="PF14703"/>
    </source>
</evidence>
<sequence>MSDSVKMHNSEGTSLPAFLASLSVNISMFTIQVVSFFILRNFLHRVYQPRSVIKVLPKDKKVKSPPKSLLKLFQKLYQISPEYIIKKSGLDAYFFLRFLRMCIILFLISILIIWPILLPINSINGIDKTFQGKSRGLDRFSFGNVSPKHTNRYWAHLVLAYLFVIITCYLIYYELKHFIQIRQTYLCSPQHRSTTSATTILITTVPDEYLDIDKLKDLFSIYPGGVKNVWINRDFSSLLEQIEKRDFIAQQLEEAETCLIRTALKNSKKLFNKKKNSSTLNSQSCQSLNYIESSKGLAYKYVSFEKRPKHRLPLFSWFISLPLIGKKVDTIDWCISELKKLNPEILEQQKHPERFKRMNSVFIQFNEQISAHLACQNILHHNALHMTPKYLHISPKDIIWDNLQLKWWDRLIRAIAVVISIAALVIFFAFPVAFVGSLSNVISLSKKFSWLEFLGDLSKPVSGLITGLLPSVLLAIIMIAVPIIMRFAAEFKGLPTQTDVELTVQNMYFSFLVVQVFLVVTISSGIAAVIASIINNPQNTPKLLAQNLPRASNFFFSYILLQGLSIASGELLQVITLIVFYIFGKLMDNTPRKLWSRFTTLRILGWGTTFPRFTNLSVIAITYSIIAPLIMIFVVIAFILFYATYLYNFLYVFDFPVDTGGLAFPKSLYQMMTGIYLLEVCLTGLFFLARDDQNHFATKVQGILMVILIIFTAFYQFMLQKSFNPLIKFLPLTSKHQNNNQNYYGKLFGLYYFNGEIENTNCESSTLDILSSRERFGNSDNSSDFNMNSKKLSTEEREKIVSSLFKHKALQAKVPVIWLPCDELGIAEDEMKRMPDEVLVSTDFAKVDNKGKLCFESNPPDWDPYSNLVL</sequence>
<name>A0A0W4ZHY6_PNEJ7</name>
<feature type="transmembrane region" description="Helical" evidence="7">
    <location>
        <begin position="508"/>
        <end position="534"/>
    </location>
</feature>
<dbReference type="Pfam" id="PF13967">
    <property type="entry name" value="RSN1_TM"/>
    <property type="match status" value="1"/>
</dbReference>
<keyword evidence="5 7" id="KW-1133">Transmembrane helix</keyword>
<feature type="domain" description="CSC1/OSCA1-like N-terminal transmembrane" evidence="10">
    <location>
        <begin position="17"/>
        <end position="174"/>
    </location>
</feature>
<evidence type="ECO:0000256" key="6">
    <source>
        <dbReference type="ARBA" id="ARBA00023136"/>
    </source>
</evidence>
<organism evidence="12 13">
    <name type="scientific">Pneumocystis jirovecii (strain RU7)</name>
    <name type="common">Human pneumocystis pneumonia agent</name>
    <dbReference type="NCBI Taxonomy" id="1408657"/>
    <lineage>
        <taxon>Eukaryota</taxon>
        <taxon>Fungi</taxon>
        <taxon>Dikarya</taxon>
        <taxon>Ascomycota</taxon>
        <taxon>Taphrinomycotina</taxon>
        <taxon>Pneumocystomycetes</taxon>
        <taxon>Pneumocystaceae</taxon>
        <taxon>Pneumocystis</taxon>
    </lineage>
</organism>
<dbReference type="GO" id="GO:0005227">
    <property type="term" value="F:calcium-activated cation channel activity"/>
    <property type="evidence" value="ECO:0007669"/>
    <property type="project" value="InterPro"/>
</dbReference>
<keyword evidence="3" id="KW-0813">Transport</keyword>
<dbReference type="InterPro" id="IPR022257">
    <property type="entry name" value="PHM7_ext"/>
</dbReference>
<evidence type="ECO:0000256" key="2">
    <source>
        <dbReference type="ARBA" id="ARBA00007779"/>
    </source>
</evidence>
<evidence type="ECO:0000259" key="10">
    <source>
        <dbReference type="Pfam" id="PF13967"/>
    </source>
</evidence>
<feature type="transmembrane region" description="Helical" evidence="7">
    <location>
        <begin position="94"/>
        <end position="117"/>
    </location>
</feature>
<feature type="domain" description="CSC1/OSCA1-like cytosolic" evidence="11">
    <location>
        <begin position="198"/>
        <end position="402"/>
    </location>
</feature>
<dbReference type="AlphaFoldDB" id="A0A0W4ZHY6"/>
<evidence type="ECO:0000256" key="5">
    <source>
        <dbReference type="ARBA" id="ARBA00022989"/>
    </source>
</evidence>
<dbReference type="Proteomes" id="UP000053447">
    <property type="component" value="Unassembled WGS sequence"/>
</dbReference>
<accession>A0A0W4ZHY6</accession>
<evidence type="ECO:0008006" key="14">
    <source>
        <dbReference type="Google" id="ProtNLM"/>
    </source>
</evidence>
<dbReference type="PANTHER" id="PTHR13018:SF20">
    <property type="entry name" value="SPORULATION-SPECIFIC PROTEIN 75"/>
    <property type="match status" value="1"/>
</dbReference>
<feature type="transmembrane region" description="Helical" evidence="7">
    <location>
        <begin position="620"/>
        <end position="647"/>
    </location>
</feature>
<feature type="transmembrane region" description="Helical" evidence="7">
    <location>
        <begin position="414"/>
        <end position="442"/>
    </location>
</feature>